<feature type="region of interest" description="Disordered" evidence="1">
    <location>
        <begin position="667"/>
        <end position="704"/>
    </location>
</feature>
<feature type="compositionally biased region" description="Basic and acidic residues" evidence="1">
    <location>
        <begin position="1150"/>
        <end position="1164"/>
    </location>
</feature>
<feature type="compositionally biased region" description="Low complexity" evidence="1">
    <location>
        <begin position="1165"/>
        <end position="1179"/>
    </location>
</feature>
<feature type="compositionally biased region" description="Pro residues" evidence="1">
    <location>
        <begin position="888"/>
        <end position="900"/>
    </location>
</feature>
<evidence type="ECO:0000259" key="2">
    <source>
        <dbReference type="PROSITE" id="PS50829"/>
    </source>
</evidence>
<accession>A0AA38RI87</accession>
<dbReference type="PROSITE" id="PS50829">
    <property type="entry name" value="GYF"/>
    <property type="match status" value="1"/>
</dbReference>
<evidence type="ECO:0000313" key="3">
    <source>
        <dbReference type="EMBL" id="KAJ9137559.1"/>
    </source>
</evidence>
<evidence type="ECO:0000313" key="4">
    <source>
        <dbReference type="Proteomes" id="UP001174694"/>
    </source>
</evidence>
<protein>
    <submittedName>
        <fullName evidence="3">GYF domain-containing protein</fullName>
    </submittedName>
</protein>
<dbReference type="PANTHER" id="PTHR14445:SF36">
    <property type="entry name" value="FI03272P-RELATED"/>
    <property type="match status" value="1"/>
</dbReference>
<keyword evidence="4" id="KW-1185">Reference proteome</keyword>
<dbReference type="Pfam" id="PF02213">
    <property type="entry name" value="GYF"/>
    <property type="match status" value="1"/>
</dbReference>
<feature type="compositionally biased region" description="Basic and acidic residues" evidence="1">
    <location>
        <begin position="20"/>
        <end position="30"/>
    </location>
</feature>
<feature type="compositionally biased region" description="Polar residues" evidence="1">
    <location>
        <begin position="452"/>
        <end position="462"/>
    </location>
</feature>
<feature type="compositionally biased region" description="Polar residues" evidence="1">
    <location>
        <begin position="300"/>
        <end position="312"/>
    </location>
</feature>
<evidence type="ECO:0000256" key="1">
    <source>
        <dbReference type="SAM" id="MobiDB-lite"/>
    </source>
</evidence>
<feature type="domain" description="GYF" evidence="2">
    <location>
        <begin position="716"/>
        <end position="764"/>
    </location>
</feature>
<feature type="region of interest" description="Disordered" evidence="1">
    <location>
        <begin position="382"/>
        <end position="551"/>
    </location>
</feature>
<comment type="caution">
    <text evidence="3">The sequence shown here is derived from an EMBL/GenBank/DDBJ whole genome shotgun (WGS) entry which is preliminary data.</text>
</comment>
<feature type="compositionally biased region" description="Polar residues" evidence="1">
    <location>
        <begin position="1262"/>
        <end position="1271"/>
    </location>
</feature>
<sequence>MSSTNLPSSFASAAAGQNASRDRGTGRGEVRGSGSGEWSRRDGRSNGTLTFRRSTTAPFNPASAQPTPETSAQPPSSNDTPASAQLQSSTASLDAHSNRYSREQLLEIFKSQDLNQIDVASLFAAGWHPGQVNGNSARGWGKPNDSHPQQDPSACWDPNGLASPIGLVEMSAEEREMFASDVNSPLKQQQKDKDGGQTAGLNGRKTSVSHGSNYGMSSPSTASRPGTRRRETTDTNPFPSAGLTSPTGTGRYPRDDPSSVWLGRRSTDTKDAPVEEPEEETSTTRDPAAAKAAAFGGLSRANTSGNTSGFGVSSSLWGSGGAPPPSSAGGFGNFALPTPTISDKRFGSTRGESRLAHLIPKDSSENVNAKGIEGPVAADLARSWRARPRTDTDPFGGEDSLAGSAVLGGARDTSPPPLPQQAQGVHPGFDTPVKGSAGDFGMAGLSLREGRTSASPSQTNPYRSPPAELRGDDDHDVAFEKQQGGGTHSEQASNFGSISRGFAAGAFDGSDRSQTSSVGAKGYPSLGGLGGWPAGPSAATPDRDRPPFASAFGNSLFSPLSDVQSPNLSGLGGMFGPATTGAIGTGSLRGSKLGSLFPAAMQAQMQSQDQESLSDSVPDLRQNNPLGAIGRVPIGTQVRDTNSPVRSARSAFEDLFVTSESMRSPSLYTTAEATPTVPATGGQGHPFTPTTSGQPFPAPQPSGDLPQSRTMVMPDRMRWVYLDPQGQIQGPFTGLEMNDWYKANFFTADLRVRKLEDPEFEPLGQLIRRIGNSREPFLVPQIGVPHGAPSQVGPFSPSERGGVVPPLIGVVPSFGRTLTAEEQNNLERRKQEEQFMMARQREFLAHQQAVVKMQIQATSNAPGALHHHSSAHSLQSQPSFGSMTSPLGMPPQPSQPPQPPIGAMGPSPGFFEQTTGGVMPESNAQGRINASNEAFRSDDLNSQERRMLSGLQGPGGISGMFPPQPIGAPPADNNLRSQLPGVDQLQKDSQGFSARLKEFQEIRAQRDAEEAQSGPLGTSGQVVEEPEEISASARAEAAEIIREVTRAAAQETKTTAEMVSQQSRAAPAASAAAKQQAAQSGLPMPFPPPSTTPLPAPTAQRKTNLADQYSGRSRSGTPESTSAPITTQPPPLAPWARDPTETQKGPSLKEIQEAEAKKAAKAEEVAAAARRAALEAEAAAAREREKAAAAAAPALPTTSTWGNGSPVPVATATAAPSPWTKPGVIKAAPGLSSSAASAAANKKTLADIQREEEARKVKARELQQSASTTPVASAGKRYADLASKTGPTATNTAANVAPPPGSGWATVGAGGKVKIPTGPAAQTRAASASNVKPALAPAPRPAAKPAPSSAVQADAGGAAMEEFSKWLHRELSRGITGGIDIESFASTLVILPLDQQIIQEAVYANSTTMDGRHFAEEFIRRKKLADKGVVEKQPTPVNDAKPGSGAGGWSEVAKKGGSGSQTREADVVGGAGFKVVPGRKKGKK</sequence>
<dbReference type="InterPro" id="IPR003169">
    <property type="entry name" value="GYF"/>
</dbReference>
<feature type="compositionally biased region" description="Low complexity" evidence="1">
    <location>
        <begin position="1060"/>
        <end position="1080"/>
    </location>
</feature>
<name>A0AA38RI87_9PEZI</name>
<feature type="compositionally biased region" description="Low complexity" evidence="1">
    <location>
        <begin position="669"/>
        <end position="680"/>
    </location>
</feature>
<feature type="region of interest" description="Disordered" evidence="1">
    <location>
        <begin position="1427"/>
        <end position="1484"/>
    </location>
</feature>
<feature type="compositionally biased region" description="Low complexity" evidence="1">
    <location>
        <begin position="1205"/>
        <end position="1218"/>
    </location>
</feature>
<dbReference type="GO" id="GO:0005829">
    <property type="term" value="C:cytosol"/>
    <property type="evidence" value="ECO:0007669"/>
    <property type="project" value="TreeGrafter"/>
</dbReference>
<dbReference type="PANTHER" id="PTHR14445">
    <property type="entry name" value="GRB10 INTERACTING GYF PROTEIN"/>
    <property type="match status" value="1"/>
</dbReference>
<dbReference type="SMART" id="SM00444">
    <property type="entry name" value="GYF"/>
    <property type="match status" value="1"/>
</dbReference>
<reference evidence="3" key="1">
    <citation type="submission" date="2022-07" db="EMBL/GenBank/DDBJ databases">
        <title>Fungi with potential for degradation of polypropylene.</title>
        <authorList>
            <person name="Gostincar C."/>
        </authorList>
    </citation>
    <scope>NUCLEOTIDE SEQUENCE</scope>
    <source>
        <strain evidence="3">EXF-13308</strain>
    </source>
</reference>
<dbReference type="InterPro" id="IPR035445">
    <property type="entry name" value="GYF-like_dom_sf"/>
</dbReference>
<feature type="compositionally biased region" description="Polar residues" evidence="1">
    <location>
        <begin position="1100"/>
        <end position="1126"/>
    </location>
</feature>
<feature type="region of interest" description="Disordered" evidence="1">
    <location>
        <begin position="860"/>
        <end position="903"/>
    </location>
</feature>
<feature type="compositionally biased region" description="Polar residues" evidence="1">
    <location>
        <begin position="488"/>
        <end position="497"/>
    </location>
</feature>
<feature type="compositionally biased region" description="Polar residues" evidence="1">
    <location>
        <begin position="204"/>
        <end position="224"/>
    </location>
</feature>
<feature type="region of interest" description="Disordered" evidence="1">
    <location>
        <begin position="1004"/>
        <end position="1035"/>
    </location>
</feature>
<dbReference type="SUPFAM" id="SSF55277">
    <property type="entry name" value="GYF domain"/>
    <property type="match status" value="1"/>
</dbReference>
<organism evidence="3 4">
    <name type="scientific">Pleurostoma richardsiae</name>
    <dbReference type="NCBI Taxonomy" id="41990"/>
    <lineage>
        <taxon>Eukaryota</taxon>
        <taxon>Fungi</taxon>
        <taxon>Dikarya</taxon>
        <taxon>Ascomycota</taxon>
        <taxon>Pezizomycotina</taxon>
        <taxon>Sordariomycetes</taxon>
        <taxon>Sordariomycetidae</taxon>
        <taxon>Calosphaeriales</taxon>
        <taxon>Pleurostomataceae</taxon>
        <taxon>Pleurostoma</taxon>
    </lineage>
</organism>
<feature type="compositionally biased region" description="Polar residues" evidence="1">
    <location>
        <begin position="1"/>
        <end position="19"/>
    </location>
</feature>
<feature type="region of interest" description="Disordered" evidence="1">
    <location>
        <begin position="1"/>
        <end position="96"/>
    </location>
</feature>
<feature type="compositionally biased region" description="Basic and acidic residues" evidence="1">
    <location>
        <begin position="1244"/>
        <end position="1261"/>
    </location>
</feature>
<feature type="compositionally biased region" description="Low complexity" evidence="1">
    <location>
        <begin position="82"/>
        <end position="95"/>
    </location>
</feature>
<dbReference type="Gene3D" id="3.30.1490.40">
    <property type="match status" value="1"/>
</dbReference>
<dbReference type="InterPro" id="IPR051640">
    <property type="entry name" value="GRB10-interact_GYF"/>
</dbReference>
<feature type="region of interest" description="Disordered" evidence="1">
    <location>
        <begin position="1052"/>
        <end position="1277"/>
    </location>
</feature>
<feature type="region of interest" description="Disordered" evidence="1">
    <location>
        <begin position="127"/>
        <end position="349"/>
    </location>
</feature>
<feature type="compositionally biased region" description="Pro residues" evidence="1">
    <location>
        <begin position="1084"/>
        <end position="1096"/>
    </location>
</feature>
<dbReference type="CDD" id="cd00072">
    <property type="entry name" value="GYF"/>
    <property type="match status" value="1"/>
</dbReference>
<dbReference type="Proteomes" id="UP001174694">
    <property type="component" value="Unassembled WGS sequence"/>
</dbReference>
<gene>
    <name evidence="3" type="ORF">NKR23_g9075</name>
</gene>
<feature type="compositionally biased region" description="Polar residues" evidence="1">
    <location>
        <begin position="234"/>
        <end position="248"/>
    </location>
</feature>
<proteinExistence type="predicted"/>
<dbReference type="EMBL" id="JANBVO010000034">
    <property type="protein sequence ID" value="KAJ9137559.1"/>
    <property type="molecule type" value="Genomic_DNA"/>
</dbReference>
<feature type="compositionally biased region" description="Basic and acidic residues" evidence="1">
    <location>
        <begin position="469"/>
        <end position="479"/>
    </location>
</feature>
<feature type="compositionally biased region" description="Polar residues" evidence="1">
    <location>
        <begin position="46"/>
        <end position="81"/>
    </location>
</feature>